<dbReference type="EMBL" id="NBYY01000009">
    <property type="protein sequence ID" value="PCS23694.1"/>
    <property type="molecule type" value="Genomic_DNA"/>
</dbReference>
<proteinExistence type="predicted"/>
<dbReference type="AlphaFoldDB" id="A0A2A5T6B4"/>
<evidence type="ECO:0000313" key="2">
    <source>
        <dbReference type="Proteomes" id="UP000219020"/>
    </source>
</evidence>
<reference evidence="2" key="1">
    <citation type="submission" date="2017-04" db="EMBL/GenBank/DDBJ databases">
        <title>Genome evolution of the luminous symbionts of deep sea anglerfish.</title>
        <authorList>
            <person name="Hendry T.A."/>
        </authorList>
    </citation>
    <scope>NUCLEOTIDE SEQUENCE [LARGE SCALE GENOMIC DNA]</scope>
</reference>
<gene>
    <name evidence="1" type="ORF">BTN49_0663</name>
</gene>
<evidence type="ECO:0000313" key="1">
    <source>
        <dbReference type="EMBL" id="PCS23694.1"/>
    </source>
</evidence>
<name>A0A2A5T6B4_9GAMM</name>
<sequence length="45" mass="4978">MVKGILTLPLRGSEGFLNLVLTLMHVTPKSPTYTCISNAFKNRKS</sequence>
<keyword evidence="2" id="KW-1185">Reference proteome</keyword>
<dbReference type="Proteomes" id="UP000219020">
    <property type="component" value="Unassembled WGS sequence"/>
</dbReference>
<accession>A0A2A5T6B4</accession>
<organism evidence="1 2">
    <name type="scientific">Candidatus Enterovibrio escicola</name>
    <dbReference type="NCBI Taxonomy" id="1927127"/>
    <lineage>
        <taxon>Bacteria</taxon>
        <taxon>Pseudomonadati</taxon>
        <taxon>Pseudomonadota</taxon>
        <taxon>Gammaproteobacteria</taxon>
        <taxon>Vibrionales</taxon>
        <taxon>Vibrionaceae</taxon>
        <taxon>Enterovibrio</taxon>
    </lineage>
</organism>
<protein>
    <submittedName>
        <fullName evidence="1">Mobile element protein</fullName>
    </submittedName>
</protein>
<comment type="caution">
    <text evidence="1">The sequence shown here is derived from an EMBL/GenBank/DDBJ whole genome shotgun (WGS) entry which is preliminary data.</text>
</comment>